<evidence type="ECO:0000313" key="2">
    <source>
        <dbReference type="Proteomes" id="UP000187209"/>
    </source>
</evidence>
<dbReference type="AlphaFoldDB" id="A0A1R2AM58"/>
<sequence>MSEPCKLLQCPPVGEMNHGIGLCYCHICTCGNHKCPGDYLKNQKYLHSALASIYKKDFTKKPGVNTELIVRPCALNPGCNKMDLKTISQQDYVTFKIDKTKSAKYLKESTTSVLKFAGVSNYQSEFPNWGHYEFINIGGIKRQAGSNNVKLSPITTYKQNFCKDYEIPNTQSQKKLKKTNPLTACTDFFAQTTSRDSFKNFKKGNFPERVRNKALGITALESTRGAYETMYRTEYNTKEQPTIFSYKKTFEKL</sequence>
<evidence type="ECO:0000313" key="1">
    <source>
        <dbReference type="EMBL" id="OMJ65607.1"/>
    </source>
</evidence>
<comment type="caution">
    <text evidence="1">The sequence shown here is derived from an EMBL/GenBank/DDBJ whole genome shotgun (WGS) entry which is preliminary data.</text>
</comment>
<keyword evidence="2" id="KW-1185">Reference proteome</keyword>
<name>A0A1R2AM58_9CILI</name>
<organism evidence="1 2">
    <name type="scientific">Stentor coeruleus</name>
    <dbReference type="NCBI Taxonomy" id="5963"/>
    <lineage>
        <taxon>Eukaryota</taxon>
        <taxon>Sar</taxon>
        <taxon>Alveolata</taxon>
        <taxon>Ciliophora</taxon>
        <taxon>Postciliodesmatophora</taxon>
        <taxon>Heterotrichea</taxon>
        <taxon>Heterotrichida</taxon>
        <taxon>Stentoridae</taxon>
        <taxon>Stentor</taxon>
    </lineage>
</organism>
<protein>
    <submittedName>
        <fullName evidence="1">Uncharacterized protein</fullName>
    </submittedName>
</protein>
<accession>A0A1R2AM58</accession>
<reference evidence="1 2" key="1">
    <citation type="submission" date="2016-11" db="EMBL/GenBank/DDBJ databases">
        <title>The macronuclear genome of Stentor coeruleus: a giant cell with tiny introns.</title>
        <authorList>
            <person name="Slabodnick M."/>
            <person name="Ruby J.G."/>
            <person name="Reiff S.B."/>
            <person name="Swart E.C."/>
            <person name="Gosai S."/>
            <person name="Prabakaran S."/>
            <person name="Witkowska E."/>
            <person name="Larue G.E."/>
            <person name="Fisher S."/>
            <person name="Freeman R.M."/>
            <person name="Gunawardena J."/>
            <person name="Chu W."/>
            <person name="Stover N.A."/>
            <person name="Gregory B.D."/>
            <person name="Nowacki M."/>
            <person name="Derisi J."/>
            <person name="Roy S.W."/>
            <person name="Marshall W.F."/>
            <person name="Sood P."/>
        </authorList>
    </citation>
    <scope>NUCLEOTIDE SEQUENCE [LARGE SCALE GENOMIC DNA]</scope>
    <source>
        <strain evidence="1">WM001</strain>
    </source>
</reference>
<dbReference type="EMBL" id="MPUH01002036">
    <property type="protein sequence ID" value="OMJ65607.1"/>
    <property type="molecule type" value="Genomic_DNA"/>
</dbReference>
<dbReference type="Proteomes" id="UP000187209">
    <property type="component" value="Unassembled WGS sequence"/>
</dbReference>
<gene>
    <name evidence="1" type="ORF">SteCoe_37921</name>
</gene>
<proteinExistence type="predicted"/>